<comment type="caution">
    <text evidence="2">The sequence shown here is derived from an EMBL/GenBank/DDBJ whole genome shotgun (WGS) entry which is preliminary data.</text>
</comment>
<accession>A0A0M9X8G9</accession>
<gene>
    <name evidence="2" type="ORF">ADK41_18875</name>
</gene>
<keyword evidence="3" id="KW-1185">Reference proteome</keyword>
<organism evidence="2 3">
    <name type="scientific">Streptomyces caelestis</name>
    <dbReference type="NCBI Taxonomy" id="36816"/>
    <lineage>
        <taxon>Bacteria</taxon>
        <taxon>Bacillati</taxon>
        <taxon>Actinomycetota</taxon>
        <taxon>Actinomycetes</taxon>
        <taxon>Kitasatosporales</taxon>
        <taxon>Streptomycetaceae</taxon>
        <taxon>Streptomyces</taxon>
    </lineage>
</organism>
<reference evidence="2 3" key="1">
    <citation type="submission" date="2015-07" db="EMBL/GenBank/DDBJ databases">
        <authorList>
            <person name="Noorani M."/>
        </authorList>
    </citation>
    <scope>NUCLEOTIDE SEQUENCE [LARGE SCALE GENOMIC DNA]</scope>
    <source>
        <strain evidence="2 3">NRRL B-24567</strain>
    </source>
</reference>
<dbReference type="Proteomes" id="UP000037773">
    <property type="component" value="Unassembled WGS sequence"/>
</dbReference>
<feature type="region of interest" description="Disordered" evidence="1">
    <location>
        <begin position="1"/>
        <end position="67"/>
    </location>
</feature>
<protein>
    <submittedName>
        <fullName evidence="2">Uncharacterized protein</fullName>
    </submittedName>
</protein>
<dbReference type="AlphaFoldDB" id="A0A0M9X8G9"/>
<feature type="compositionally biased region" description="Low complexity" evidence="1">
    <location>
        <begin position="19"/>
        <end position="33"/>
    </location>
</feature>
<proteinExistence type="predicted"/>
<sequence length="91" mass="9614">MVSGGSRDSRTVHAASASVARTRGTRGARVGTRLPGRAWNPRGNPSTPSTARSAVIGDGVPPRADSASNRWTVVSYACRRARNARAVRAER</sequence>
<dbReference type="EMBL" id="LGCN01000196">
    <property type="protein sequence ID" value="KOT37724.1"/>
    <property type="molecule type" value="Genomic_DNA"/>
</dbReference>
<feature type="compositionally biased region" description="Polar residues" evidence="1">
    <location>
        <begin position="43"/>
        <end position="52"/>
    </location>
</feature>
<evidence type="ECO:0000256" key="1">
    <source>
        <dbReference type="SAM" id="MobiDB-lite"/>
    </source>
</evidence>
<evidence type="ECO:0000313" key="3">
    <source>
        <dbReference type="Proteomes" id="UP000037773"/>
    </source>
</evidence>
<evidence type="ECO:0000313" key="2">
    <source>
        <dbReference type="EMBL" id="KOT37724.1"/>
    </source>
</evidence>
<name>A0A0M9X8G9_9ACTN</name>